<comment type="caution">
    <text evidence="1">The sequence shown here is derived from an EMBL/GenBank/DDBJ whole genome shotgun (WGS) entry which is preliminary data.</text>
</comment>
<evidence type="ECO:0000313" key="1">
    <source>
        <dbReference type="EMBL" id="CAK1544146.1"/>
    </source>
</evidence>
<dbReference type="EMBL" id="CAVLEF010000005">
    <property type="protein sequence ID" value="CAK1544146.1"/>
    <property type="molecule type" value="Genomic_DNA"/>
</dbReference>
<sequence>MEKLQAAAPPFCCNCLANDIWLTAATTLRIFAISSKTKGSIRRELASTNEKYFIDIDNTPAYERGSGGRCGPDASARQSLSAADLTTRRVTSNTCRHVRGASLTVLFAKRTLCCVLRFTGIYKLFLSVRSCSVVWIRGYA</sequence>
<keyword evidence="2" id="KW-1185">Reference proteome</keyword>
<reference evidence="1 2" key="1">
    <citation type="submission" date="2023-11" db="EMBL/GenBank/DDBJ databases">
        <authorList>
            <person name="Okamura Y."/>
        </authorList>
    </citation>
    <scope>NUCLEOTIDE SEQUENCE [LARGE SCALE GENOMIC DNA]</scope>
</reference>
<organism evidence="1 2">
    <name type="scientific">Leptosia nina</name>
    <dbReference type="NCBI Taxonomy" id="320188"/>
    <lineage>
        <taxon>Eukaryota</taxon>
        <taxon>Metazoa</taxon>
        <taxon>Ecdysozoa</taxon>
        <taxon>Arthropoda</taxon>
        <taxon>Hexapoda</taxon>
        <taxon>Insecta</taxon>
        <taxon>Pterygota</taxon>
        <taxon>Neoptera</taxon>
        <taxon>Endopterygota</taxon>
        <taxon>Lepidoptera</taxon>
        <taxon>Glossata</taxon>
        <taxon>Ditrysia</taxon>
        <taxon>Papilionoidea</taxon>
        <taxon>Pieridae</taxon>
        <taxon>Pierinae</taxon>
        <taxon>Leptosia</taxon>
    </lineage>
</organism>
<proteinExistence type="predicted"/>
<gene>
    <name evidence="1" type="ORF">LNINA_LOCUS3917</name>
</gene>
<accession>A0AAV1J404</accession>
<dbReference type="Proteomes" id="UP001497472">
    <property type="component" value="Unassembled WGS sequence"/>
</dbReference>
<evidence type="ECO:0000313" key="2">
    <source>
        <dbReference type="Proteomes" id="UP001497472"/>
    </source>
</evidence>
<name>A0AAV1J404_9NEOP</name>
<protein>
    <submittedName>
        <fullName evidence="1">Uncharacterized protein</fullName>
    </submittedName>
</protein>
<dbReference type="AlphaFoldDB" id="A0AAV1J404"/>